<keyword evidence="1" id="KW-0812">Transmembrane</keyword>
<dbReference type="Proteomes" id="UP000704712">
    <property type="component" value="Unassembled WGS sequence"/>
</dbReference>
<evidence type="ECO:0000313" key="2">
    <source>
        <dbReference type="EMBL" id="KAF4136384.1"/>
    </source>
</evidence>
<name>A0A8S9UBP1_PHYIN</name>
<accession>A0A8S9UBP1</accession>
<comment type="caution">
    <text evidence="2">The sequence shown here is derived from an EMBL/GenBank/DDBJ whole genome shotgun (WGS) entry which is preliminary data.</text>
</comment>
<feature type="transmembrane region" description="Helical" evidence="1">
    <location>
        <begin position="12"/>
        <end position="31"/>
    </location>
</feature>
<gene>
    <name evidence="2" type="ORF">GN958_ATG14418</name>
</gene>
<dbReference type="EMBL" id="JAACNO010001962">
    <property type="protein sequence ID" value="KAF4136384.1"/>
    <property type="molecule type" value="Genomic_DNA"/>
</dbReference>
<organism evidence="2 3">
    <name type="scientific">Phytophthora infestans</name>
    <name type="common">Potato late blight agent</name>
    <name type="synonym">Botrytis infestans</name>
    <dbReference type="NCBI Taxonomy" id="4787"/>
    <lineage>
        <taxon>Eukaryota</taxon>
        <taxon>Sar</taxon>
        <taxon>Stramenopiles</taxon>
        <taxon>Oomycota</taxon>
        <taxon>Peronosporomycetes</taxon>
        <taxon>Peronosporales</taxon>
        <taxon>Peronosporaceae</taxon>
        <taxon>Phytophthora</taxon>
    </lineage>
</organism>
<sequence length="88" mass="9979">MKFEVDRRDAVGMPLAVVKLVVVCISIGLLVRDGSGRHWPVKVVVLLLEFGRKDTSSDLPASFAIEQDKGRKGKKEVWILNYFVWSDY</sequence>
<evidence type="ECO:0000256" key="1">
    <source>
        <dbReference type="SAM" id="Phobius"/>
    </source>
</evidence>
<keyword evidence="1" id="KW-1133">Transmembrane helix</keyword>
<proteinExistence type="predicted"/>
<protein>
    <submittedName>
        <fullName evidence="2">Uncharacterized protein</fullName>
    </submittedName>
</protein>
<reference evidence="2" key="1">
    <citation type="submission" date="2020-03" db="EMBL/GenBank/DDBJ databases">
        <title>Hybrid Assembly of Korean Phytophthora infestans isolates.</title>
        <authorList>
            <person name="Prokchorchik M."/>
            <person name="Lee Y."/>
            <person name="Seo J."/>
            <person name="Cho J.-H."/>
            <person name="Park Y.-E."/>
            <person name="Jang D.-C."/>
            <person name="Im J.-S."/>
            <person name="Choi J.-G."/>
            <person name="Park H.-J."/>
            <person name="Lee G.-B."/>
            <person name="Lee Y.-G."/>
            <person name="Hong S.-Y."/>
            <person name="Cho K."/>
            <person name="Sohn K.H."/>
        </authorList>
    </citation>
    <scope>NUCLEOTIDE SEQUENCE</scope>
    <source>
        <strain evidence="2">KR_2_A2</strain>
    </source>
</reference>
<evidence type="ECO:0000313" key="3">
    <source>
        <dbReference type="Proteomes" id="UP000704712"/>
    </source>
</evidence>
<keyword evidence="1" id="KW-0472">Membrane</keyword>
<dbReference type="AlphaFoldDB" id="A0A8S9UBP1"/>